<dbReference type="SMART" id="SM00066">
    <property type="entry name" value="GAL4"/>
    <property type="match status" value="1"/>
</dbReference>
<dbReference type="InterPro" id="IPR036864">
    <property type="entry name" value="Zn2-C6_fun-type_DNA-bd_sf"/>
</dbReference>
<name>A0A9W8GW55_9FUNG</name>
<feature type="compositionally biased region" description="Low complexity" evidence="3">
    <location>
        <begin position="113"/>
        <end position="127"/>
    </location>
</feature>
<dbReference type="GO" id="GO:0000981">
    <property type="term" value="F:DNA-binding transcription factor activity, RNA polymerase II-specific"/>
    <property type="evidence" value="ECO:0007669"/>
    <property type="project" value="InterPro"/>
</dbReference>
<keyword evidence="6" id="KW-1185">Reference proteome</keyword>
<dbReference type="AlphaFoldDB" id="A0A9W8GW55"/>
<feature type="compositionally biased region" description="Low complexity" evidence="3">
    <location>
        <begin position="30"/>
        <end position="40"/>
    </location>
</feature>
<feature type="compositionally biased region" description="Polar residues" evidence="3">
    <location>
        <begin position="354"/>
        <end position="377"/>
    </location>
</feature>
<dbReference type="GO" id="GO:0008270">
    <property type="term" value="F:zinc ion binding"/>
    <property type="evidence" value="ECO:0007669"/>
    <property type="project" value="InterPro"/>
</dbReference>
<proteinExistence type="predicted"/>
<dbReference type="PANTHER" id="PTHR47659">
    <property type="entry name" value="ZN(II)2CYS6 TRANSCRIPTION FACTOR (EUROFUNG)-RELATED"/>
    <property type="match status" value="1"/>
</dbReference>
<feature type="compositionally biased region" description="Basic residues" evidence="3">
    <location>
        <begin position="98"/>
        <end position="108"/>
    </location>
</feature>
<feature type="compositionally biased region" description="Basic and acidic residues" evidence="3">
    <location>
        <begin position="394"/>
        <end position="404"/>
    </location>
</feature>
<evidence type="ECO:0000259" key="4">
    <source>
        <dbReference type="PROSITE" id="PS50048"/>
    </source>
</evidence>
<dbReference type="CDD" id="cd00067">
    <property type="entry name" value="GAL4"/>
    <property type="match status" value="1"/>
</dbReference>
<feature type="compositionally biased region" description="Low complexity" evidence="3">
    <location>
        <begin position="1"/>
        <end position="12"/>
    </location>
</feature>
<dbReference type="SUPFAM" id="SSF57701">
    <property type="entry name" value="Zn2/Cys6 DNA-binding domain"/>
    <property type="match status" value="1"/>
</dbReference>
<evidence type="ECO:0000256" key="2">
    <source>
        <dbReference type="ARBA" id="ARBA00023242"/>
    </source>
</evidence>
<keyword evidence="1" id="KW-0479">Metal-binding</keyword>
<feature type="region of interest" description="Disordered" evidence="3">
    <location>
        <begin position="98"/>
        <end position="137"/>
    </location>
</feature>
<dbReference type="PROSITE" id="PS50048">
    <property type="entry name" value="ZN2_CY6_FUNGAL_2"/>
    <property type="match status" value="1"/>
</dbReference>
<dbReference type="EMBL" id="JANBUH010000351">
    <property type="protein sequence ID" value="KAJ2751847.1"/>
    <property type="molecule type" value="Genomic_DNA"/>
</dbReference>
<feature type="domain" description="Zn(2)-C6 fungal-type" evidence="4">
    <location>
        <begin position="58"/>
        <end position="87"/>
    </location>
</feature>
<evidence type="ECO:0000313" key="6">
    <source>
        <dbReference type="Proteomes" id="UP001140011"/>
    </source>
</evidence>
<dbReference type="PANTHER" id="PTHR47659:SF7">
    <property type="entry name" value="FUNGAL TRANSCRIPTIONAL REGULATORY PROTEIN, N-TERMINAL DOMAIN-CONTAINING PROTEIN"/>
    <property type="match status" value="1"/>
</dbReference>
<accession>A0A9W8GW55</accession>
<sequence>MAAAQTAAASSTRRGGGGGGGQSHSLNRPSLSPSISSSSSGEGGGDSNRPKRAQVKNACIHCQRACKKCDPGRPCQRCVKHNLADTCIDSKRKPRVRGIKRGPYKKRKKDGETSASASSTTVAAIGEEQQRQRGRRRVRGASLIVDNRPPPRILGPGAIPILHTDPPAHDSLSDGATSSDTPLFRQQQQQQMRMPPMAFQARGPPPPLTHHYPHSLPPPLHYAQVPETPTAGLTAAFTSLGTEHSLGASRYTRRPAAPLHRPHSNPIHHAPIRLPPIQSFDQAHHPLPRITTPPRSSSWLNVLTDAALDDSRRRPQPVLPPPHPHSRRPQSPSDVQQSSSPHLRPPEDSRSRHSNTPSAGESDAPSSVDSRQESTPDAFTRARVQKLSRRLHHTHIDHEMTPEL</sequence>
<dbReference type="Proteomes" id="UP001140011">
    <property type="component" value="Unassembled WGS sequence"/>
</dbReference>
<protein>
    <recommendedName>
        <fullName evidence="4">Zn(2)-C6 fungal-type domain-containing protein</fullName>
    </recommendedName>
</protein>
<keyword evidence="2" id="KW-0539">Nucleus</keyword>
<dbReference type="InterPro" id="IPR050335">
    <property type="entry name" value="ERT1_acuK_gluconeogen_tf"/>
</dbReference>
<dbReference type="InterPro" id="IPR001138">
    <property type="entry name" value="Zn2Cys6_DnaBD"/>
</dbReference>
<comment type="caution">
    <text evidence="5">The sequence shown here is derived from an EMBL/GenBank/DDBJ whole genome shotgun (WGS) entry which is preliminary data.</text>
</comment>
<feature type="region of interest" description="Disordered" evidence="3">
    <location>
        <begin position="307"/>
        <end position="404"/>
    </location>
</feature>
<evidence type="ECO:0000313" key="5">
    <source>
        <dbReference type="EMBL" id="KAJ2751847.1"/>
    </source>
</evidence>
<evidence type="ECO:0000256" key="3">
    <source>
        <dbReference type="SAM" id="MobiDB-lite"/>
    </source>
</evidence>
<feature type="compositionally biased region" description="Basic residues" evidence="3">
    <location>
        <begin position="383"/>
        <end position="393"/>
    </location>
</feature>
<reference evidence="5" key="1">
    <citation type="submission" date="2022-07" db="EMBL/GenBank/DDBJ databases">
        <title>Phylogenomic reconstructions and comparative analyses of Kickxellomycotina fungi.</title>
        <authorList>
            <person name="Reynolds N.K."/>
            <person name="Stajich J.E."/>
            <person name="Barry K."/>
            <person name="Grigoriev I.V."/>
            <person name="Crous P."/>
            <person name="Smith M.E."/>
        </authorList>
    </citation>
    <scope>NUCLEOTIDE SEQUENCE</scope>
    <source>
        <strain evidence="5">BCRC 34297</strain>
    </source>
</reference>
<gene>
    <name evidence="5" type="ORF">GGI19_004220</name>
</gene>
<organism evidence="5 6">
    <name type="scientific">Coemansia pectinata</name>
    <dbReference type="NCBI Taxonomy" id="1052879"/>
    <lineage>
        <taxon>Eukaryota</taxon>
        <taxon>Fungi</taxon>
        <taxon>Fungi incertae sedis</taxon>
        <taxon>Zoopagomycota</taxon>
        <taxon>Kickxellomycotina</taxon>
        <taxon>Kickxellomycetes</taxon>
        <taxon>Kickxellales</taxon>
        <taxon>Kickxellaceae</taxon>
        <taxon>Coemansia</taxon>
    </lineage>
</organism>
<dbReference type="OrthoDB" id="5575144at2759"/>
<feature type="region of interest" description="Disordered" evidence="3">
    <location>
        <begin position="1"/>
        <end position="54"/>
    </location>
</feature>
<feature type="compositionally biased region" description="Low complexity" evidence="3">
    <location>
        <begin position="329"/>
        <end position="341"/>
    </location>
</feature>
<evidence type="ECO:0000256" key="1">
    <source>
        <dbReference type="ARBA" id="ARBA00022723"/>
    </source>
</evidence>